<evidence type="ECO:0000256" key="4">
    <source>
        <dbReference type="ARBA" id="ARBA00022722"/>
    </source>
</evidence>
<feature type="domain" description="S1 motif" evidence="10">
    <location>
        <begin position="644"/>
        <end position="723"/>
    </location>
</feature>
<dbReference type="NCBIfam" id="TIGR00358">
    <property type="entry name" value="3_prime_RNase"/>
    <property type="match status" value="1"/>
</dbReference>
<feature type="compositionally biased region" description="Basic and acidic residues" evidence="9">
    <location>
        <begin position="732"/>
        <end position="741"/>
    </location>
</feature>
<dbReference type="Gene3D" id="2.40.50.140">
    <property type="entry name" value="Nucleic acid-binding proteins"/>
    <property type="match status" value="2"/>
</dbReference>
<accession>A0ABT5D2T8</accession>
<dbReference type="InterPro" id="IPR022966">
    <property type="entry name" value="RNase_II/R_CS"/>
</dbReference>
<evidence type="ECO:0000256" key="7">
    <source>
        <dbReference type="ARBA" id="ARBA00022884"/>
    </source>
</evidence>
<comment type="catalytic activity">
    <reaction evidence="1 8">
        <text>Exonucleolytic cleavage in the 3'- to 5'-direction to yield nucleoside 5'-phosphates.</text>
        <dbReference type="EC" id="3.1.13.1"/>
    </reaction>
</comment>
<dbReference type="InterPro" id="IPR050180">
    <property type="entry name" value="RNR_Ribonuclease"/>
</dbReference>
<dbReference type="NCBIfam" id="TIGR02063">
    <property type="entry name" value="RNase_R"/>
    <property type="match status" value="1"/>
</dbReference>
<feature type="region of interest" description="Disordered" evidence="9">
    <location>
        <begin position="67"/>
        <end position="87"/>
    </location>
</feature>
<dbReference type="SUPFAM" id="SSF50249">
    <property type="entry name" value="Nucleic acid-binding proteins"/>
    <property type="match status" value="3"/>
</dbReference>
<dbReference type="InterPro" id="IPR013223">
    <property type="entry name" value="RNase_B_OB_dom"/>
</dbReference>
<dbReference type="HAMAP" id="MF_01895">
    <property type="entry name" value="RNase_R"/>
    <property type="match status" value="1"/>
</dbReference>
<dbReference type="InterPro" id="IPR011805">
    <property type="entry name" value="RNase_R"/>
</dbReference>
<evidence type="ECO:0000256" key="2">
    <source>
        <dbReference type="ARBA" id="ARBA00004496"/>
    </source>
</evidence>
<gene>
    <name evidence="8 11" type="primary">rnr</name>
    <name evidence="11" type="ORF">POL68_05815</name>
</gene>
<evidence type="ECO:0000256" key="1">
    <source>
        <dbReference type="ARBA" id="ARBA00001849"/>
    </source>
</evidence>
<dbReference type="PANTHER" id="PTHR23355:SF9">
    <property type="entry name" value="DIS3-LIKE EXONUCLEASE 2"/>
    <property type="match status" value="1"/>
</dbReference>
<evidence type="ECO:0000256" key="9">
    <source>
        <dbReference type="SAM" id="MobiDB-lite"/>
    </source>
</evidence>
<keyword evidence="12" id="KW-1185">Reference proteome</keyword>
<dbReference type="SMART" id="SM00955">
    <property type="entry name" value="RNB"/>
    <property type="match status" value="1"/>
</dbReference>
<dbReference type="InterPro" id="IPR011129">
    <property type="entry name" value="CSD"/>
</dbReference>
<proteinExistence type="inferred from homology"/>
<comment type="function">
    <text evidence="8">3'-5' exoribonuclease that releases 5'-nucleoside monophosphates and is involved in maturation of structured RNAs.</text>
</comment>
<keyword evidence="6 8" id="KW-0269">Exonuclease</keyword>
<comment type="caution">
    <text evidence="11">The sequence shown here is derived from an EMBL/GenBank/DDBJ whole genome shotgun (WGS) entry which is preliminary data.</text>
</comment>
<evidence type="ECO:0000256" key="3">
    <source>
        <dbReference type="ARBA" id="ARBA00022490"/>
    </source>
</evidence>
<dbReference type="Pfam" id="PF00773">
    <property type="entry name" value="RNB"/>
    <property type="match status" value="1"/>
</dbReference>
<dbReference type="EMBL" id="JAQNDM010000002">
    <property type="protein sequence ID" value="MDC0707981.1"/>
    <property type="molecule type" value="Genomic_DNA"/>
</dbReference>
<dbReference type="InterPro" id="IPR003029">
    <property type="entry name" value="S1_domain"/>
</dbReference>
<dbReference type="PROSITE" id="PS50126">
    <property type="entry name" value="S1"/>
    <property type="match status" value="1"/>
</dbReference>
<reference evidence="11 12" key="1">
    <citation type="submission" date="2022-11" db="EMBL/GenBank/DDBJ databases">
        <title>Minimal conservation of predation-associated metabolite biosynthetic gene clusters underscores biosynthetic potential of Myxococcota including descriptions for ten novel species: Archangium lansinium sp. nov., Myxococcus landrumus sp. nov., Nannocystis bai.</title>
        <authorList>
            <person name="Ahearne A."/>
            <person name="Stevens C."/>
            <person name="Dowd S."/>
        </authorList>
    </citation>
    <scope>NUCLEOTIDE SEQUENCE [LARGE SCALE GENOMIC DNA]</scope>
    <source>
        <strain evidence="11 12">NCWAL01</strain>
    </source>
</reference>
<feature type="compositionally biased region" description="Low complexity" evidence="9">
    <location>
        <begin position="76"/>
        <end position="87"/>
    </location>
</feature>
<dbReference type="SMART" id="SM00357">
    <property type="entry name" value="CSP"/>
    <property type="match status" value="1"/>
</dbReference>
<dbReference type="Proteomes" id="UP001221838">
    <property type="component" value="Unassembled WGS sequence"/>
</dbReference>
<dbReference type="PROSITE" id="PS01175">
    <property type="entry name" value="RIBONUCLEASE_II"/>
    <property type="match status" value="1"/>
</dbReference>
<evidence type="ECO:0000256" key="5">
    <source>
        <dbReference type="ARBA" id="ARBA00022801"/>
    </source>
</evidence>
<dbReference type="Pfam" id="PF08206">
    <property type="entry name" value="OB_RNB"/>
    <property type="match status" value="1"/>
</dbReference>
<feature type="compositionally biased region" description="Basic and acidic residues" evidence="9">
    <location>
        <begin position="781"/>
        <end position="790"/>
    </location>
</feature>
<evidence type="ECO:0000313" key="11">
    <source>
        <dbReference type="EMBL" id="MDC0707981.1"/>
    </source>
</evidence>
<dbReference type="Pfam" id="PF00575">
    <property type="entry name" value="S1"/>
    <property type="match status" value="1"/>
</dbReference>
<dbReference type="Pfam" id="PF17876">
    <property type="entry name" value="CSD2"/>
    <property type="match status" value="1"/>
</dbReference>
<sequence>MNPSSEQLKQILSDADHPLGVKELLRLAGLHPGQQTELKRTLRELVRSGQILKEGKRFRVEEPGRALASLPHHKAPPGGAPSRSGPGLLEGVLHVHRDGYGFVHPLTGEGENVFLPPAEAARALDNDRVLVEVMGRPGRLEGRLARVVDRRRQLVVGTYEERGGRHAAVFPIDASLQGPIRVPRTQMARDGDMVKVRLGVGSQILDSEEGLFGEVAGSLGRPGDPSTEVLSIAYGQGFNDEFPPDVMDEADRVGTAVSEEEARGESRKDLRSLPLITIDGEDARDFDDAVYAEPQGGGWRLVVAIADVTHYVREGMALDAEALRRATSVYLPDRVLPMLPERLSNGICSLRPDEDRLCMVADMVFDARAHLRSYELYPGVMRSVARCTYNEVQAVLDGQDVPHRNALRPHFERLQAVSRALRQMRQGRGAIDFDLPEHKVVMGEDGQPARMEKRERKESHRLIEECMLAANEAVAKFFQDEGLPSVYRFHGEPDEQKLASFAVLAQAYGFTLRLDDGVSSKELNAFITQLEGHPEQRALNQLLLRSMMQAVYSSSQVGHYGLAAEHYLHFTSPIRRYPDLLVHRLLKAHWVRQGKPRSQVMLDREEERLEAMAEQSSERERAAMMVEREVVSFYATLLMKDRVGEEFDATISSVTDFGFFVELDTEHVEGLVKTDALGFGGRLDKLLHALVYPDGRRIRVGQKCRVRLVSVSTERRQMDFEPLELDSQAVARQERPRRPWEQGDAPRFAEAPRRGRFVREGQREEAAPSRFEKRRPAPPREAPRPELPEARRRRFLVPPAVPAQAAPEAEAPPPWQASAMPSAPVSSGQEPPAKSPHPGFDRIRALAAQSHRQGQSPRMVSPRGGEDTFPEPQGKKPARKAAPSGKKTHRAEAPAGKRKGAQGAGKAPSPKARGKFKPGRRPR</sequence>
<evidence type="ECO:0000256" key="6">
    <source>
        <dbReference type="ARBA" id="ARBA00022839"/>
    </source>
</evidence>
<feature type="compositionally biased region" description="Basic residues" evidence="9">
    <location>
        <begin position="912"/>
        <end position="923"/>
    </location>
</feature>
<evidence type="ECO:0000256" key="8">
    <source>
        <dbReference type="HAMAP-Rule" id="MF_01895"/>
    </source>
</evidence>
<dbReference type="RefSeq" id="WP_272135378.1">
    <property type="nucleotide sequence ID" value="NZ_JAQNDM010000002.1"/>
</dbReference>
<keyword evidence="7 8" id="KW-0694">RNA-binding</keyword>
<name>A0ABT5D2T8_9BACT</name>
<dbReference type="EC" id="3.1.13.1" evidence="8"/>
<dbReference type="InterPro" id="IPR012340">
    <property type="entry name" value="NA-bd_OB-fold"/>
</dbReference>
<feature type="compositionally biased region" description="Basic and acidic residues" evidence="9">
    <location>
        <begin position="750"/>
        <end position="775"/>
    </location>
</feature>
<dbReference type="CDD" id="cd04471">
    <property type="entry name" value="S1_RNase_R"/>
    <property type="match status" value="1"/>
</dbReference>
<comment type="similarity">
    <text evidence="8">Belongs to the RNR ribonuclease family. RNase R subfamily.</text>
</comment>
<dbReference type="InterPro" id="IPR001900">
    <property type="entry name" value="RNase_II/R"/>
</dbReference>
<feature type="region of interest" description="Disordered" evidence="9">
    <location>
        <begin position="720"/>
        <end position="923"/>
    </location>
</feature>
<dbReference type="InterPro" id="IPR040476">
    <property type="entry name" value="CSD2"/>
</dbReference>
<keyword evidence="3 8" id="KW-0963">Cytoplasm</keyword>
<evidence type="ECO:0000259" key="10">
    <source>
        <dbReference type="PROSITE" id="PS50126"/>
    </source>
</evidence>
<dbReference type="SMART" id="SM00316">
    <property type="entry name" value="S1"/>
    <property type="match status" value="1"/>
</dbReference>
<keyword evidence="5 8" id="KW-0378">Hydrolase</keyword>
<dbReference type="PANTHER" id="PTHR23355">
    <property type="entry name" value="RIBONUCLEASE"/>
    <property type="match status" value="1"/>
</dbReference>
<keyword evidence="4 8" id="KW-0540">Nuclease</keyword>
<protein>
    <recommendedName>
        <fullName evidence="8">Ribonuclease R</fullName>
        <shortName evidence="8">RNase R</shortName>
        <ecNumber evidence="8">3.1.13.1</ecNumber>
    </recommendedName>
</protein>
<evidence type="ECO:0000313" key="12">
    <source>
        <dbReference type="Proteomes" id="UP001221838"/>
    </source>
</evidence>
<comment type="subcellular location">
    <subcellularLocation>
        <location evidence="2 8">Cytoplasm</location>
    </subcellularLocation>
</comment>
<dbReference type="InterPro" id="IPR004476">
    <property type="entry name" value="RNase_II/RNase_R"/>
</dbReference>
<organism evidence="11 12">
    <name type="scientific">Stigmatella ashevillensis</name>
    <dbReference type="NCBI Taxonomy" id="2995309"/>
    <lineage>
        <taxon>Bacteria</taxon>
        <taxon>Pseudomonadati</taxon>
        <taxon>Myxococcota</taxon>
        <taxon>Myxococcia</taxon>
        <taxon>Myxococcales</taxon>
        <taxon>Cystobacterineae</taxon>
        <taxon>Archangiaceae</taxon>
        <taxon>Stigmatella</taxon>
    </lineage>
</organism>